<gene>
    <name evidence="4" type="ORF">PRZ48_011590</name>
</gene>
<proteinExistence type="predicted"/>
<feature type="compositionally biased region" description="Basic and acidic residues" evidence="1">
    <location>
        <begin position="161"/>
        <end position="179"/>
    </location>
</feature>
<feature type="compositionally biased region" description="Basic and acidic residues" evidence="1">
    <location>
        <begin position="23"/>
        <end position="33"/>
    </location>
</feature>
<feature type="region of interest" description="Disordered" evidence="1">
    <location>
        <begin position="1"/>
        <end position="90"/>
    </location>
</feature>
<evidence type="ECO:0000313" key="4">
    <source>
        <dbReference type="EMBL" id="KAK4497140.1"/>
    </source>
</evidence>
<dbReference type="EMBL" id="JAXOVC010000009">
    <property type="protein sequence ID" value="KAK4497140.1"/>
    <property type="molecule type" value="Genomic_DNA"/>
</dbReference>
<name>A0ABR0E7B2_ZASCE</name>
<reference evidence="4 5" key="1">
    <citation type="journal article" date="2023" name="G3 (Bethesda)">
        <title>A chromosome-level genome assembly of Zasmidium syzygii isolated from banana leaves.</title>
        <authorList>
            <person name="van Westerhoven A.C."/>
            <person name="Mehrabi R."/>
            <person name="Talebi R."/>
            <person name="Steentjes M.B.F."/>
            <person name="Corcolon B."/>
            <person name="Chong P.A."/>
            <person name="Kema G.H.J."/>
            <person name="Seidl M.F."/>
        </authorList>
    </citation>
    <scope>NUCLEOTIDE SEQUENCE [LARGE SCALE GENOMIC DNA]</scope>
    <source>
        <strain evidence="4 5">P124</strain>
    </source>
</reference>
<feature type="compositionally biased region" description="Polar residues" evidence="1">
    <location>
        <begin position="77"/>
        <end position="90"/>
    </location>
</feature>
<accession>A0ABR0E7B2</accession>
<feature type="compositionally biased region" description="Polar residues" evidence="1">
    <location>
        <begin position="39"/>
        <end position="48"/>
    </location>
</feature>
<feature type="compositionally biased region" description="Low complexity" evidence="1">
    <location>
        <begin position="665"/>
        <end position="680"/>
    </location>
</feature>
<feature type="compositionally biased region" description="Low complexity" evidence="1">
    <location>
        <begin position="806"/>
        <end position="817"/>
    </location>
</feature>
<feature type="compositionally biased region" description="Basic and acidic residues" evidence="1">
    <location>
        <begin position="113"/>
        <end position="129"/>
    </location>
</feature>
<keyword evidence="5" id="KW-1185">Reference proteome</keyword>
<evidence type="ECO:0000256" key="1">
    <source>
        <dbReference type="SAM" id="MobiDB-lite"/>
    </source>
</evidence>
<feature type="domain" description="DUF7877" evidence="3">
    <location>
        <begin position="54"/>
        <end position="139"/>
    </location>
</feature>
<dbReference type="InterPro" id="IPR057199">
    <property type="entry name" value="DUF7877"/>
</dbReference>
<dbReference type="InterPro" id="IPR056687">
    <property type="entry name" value="DUF7785"/>
</dbReference>
<dbReference type="Pfam" id="PF25009">
    <property type="entry name" value="DUF7785"/>
    <property type="match status" value="1"/>
</dbReference>
<sequence length="817" mass="88963">MASTTNDTAPSLHTTDADSPVADLKRKREHHPDLPAQPLSASRTTNLQKDILHVLESPAPAEPASKKPKLSEHTSEKTTIASKLSNGSYSSLRQVKTDAHAVAEELVSSIRTKATEREGKSSGRPSAEELKQIYRIQSLEEYVERLVEKEIEYVEAHERKHAEVKEESDLTNGHAEDAKSQPAGSGAGTVLTLFGNAPTPKQLFSSMQNPPTGRKADVIKSELPVEEMSLPTGITATKILPMPADDNKKAPTFEETFAPPYSLPTLQPPKAHKRSSTRDPAVTWEFKDPVQRNNKRGGYTVQSLTVGNWLGYGRKEGGDANREKRKQRDRALSSSAGEADRIDKASLEESLAKEEEALFRRAYSSYAPTCDNSNAIIPEETKNVVWWHKVGSKRYNEHFAIDPALLDQNEMPTIPMEKTEELKPEDENFDKMLEDLDELDNVEVPPETVKSKTEVEQVLRQVSELIETLASHQRIRNATLASSTPVARTPISPAPIVASKIGKPDEPSEEEVATYNSLTRELAYLILKLPPYAVAKLDGDQLADLGVSKLITLEPQNIKGTMEEDHATRQAKMNAIATASSIATLARPNSSAGQHYNTTAQRTPAIGQAANTRYGQSYGPRTPATQPAFNRQTSNPSYGTPAATAPRPTYGQPNQYARPGATAAGYGQQNGQQYYQRPQQTPSGYGGYNQGYQQTPGTQQRFGPQQGPQQRAANAVAYQTNNPAQQGFNRTASPAKAAGHPAVSMAPQGQRPLYAAQPQQPGSGRATPTNYPSQPHTPINGYSRPPPPGIAPRPASSTPQPPQPTQMPAMPQTNGTS</sequence>
<dbReference type="Pfam" id="PF25289">
    <property type="entry name" value="DUF7877"/>
    <property type="match status" value="1"/>
</dbReference>
<organism evidence="4 5">
    <name type="scientific">Zasmidium cellare</name>
    <name type="common">Wine cellar mold</name>
    <name type="synonym">Racodium cellare</name>
    <dbReference type="NCBI Taxonomy" id="395010"/>
    <lineage>
        <taxon>Eukaryota</taxon>
        <taxon>Fungi</taxon>
        <taxon>Dikarya</taxon>
        <taxon>Ascomycota</taxon>
        <taxon>Pezizomycotina</taxon>
        <taxon>Dothideomycetes</taxon>
        <taxon>Dothideomycetidae</taxon>
        <taxon>Mycosphaerellales</taxon>
        <taxon>Mycosphaerellaceae</taxon>
        <taxon>Zasmidium</taxon>
    </lineage>
</organism>
<feature type="region of interest" description="Disordered" evidence="1">
    <location>
        <begin position="161"/>
        <end position="194"/>
    </location>
</feature>
<feature type="compositionally biased region" description="Polar residues" evidence="1">
    <location>
        <begin position="623"/>
        <end position="638"/>
    </location>
</feature>
<feature type="region of interest" description="Disordered" evidence="1">
    <location>
        <begin position="236"/>
        <end position="341"/>
    </location>
</feature>
<feature type="compositionally biased region" description="Low complexity" evidence="1">
    <location>
        <begin position="690"/>
        <end position="711"/>
    </location>
</feature>
<comment type="caution">
    <text evidence="4">The sequence shown here is derived from an EMBL/GenBank/DDBJ whole genome shotgun (WGS) entry which is preliminary data.</text>
</comment>
<evidence type="ECO:0000259" key="3">
    <source>
        <dbReference type="Pfam" id="PF25289"/>
    </source>
</evidence>
<evidence type="ECO:0000259" key="2">
    <source>
        <dbReference type="Pfam" id="PF25009"/>
    </source>
</evidence>
<dbReference type="Proteomes" id="UP001305779">
    <property type="component" value="Unassembled WGS sequence"/>
</dbReference>
<feature type="domain" description="DUF7785" evidence="2">
    <location>
        <begin position="453"/>
        <end position="552"/>
    </location>
</feature>
<protein>
    <submittedName>
        <fullName evidence="4">Uncharacterized protein</fullName>
    </submittedName>
</protein>
<feature type="region of interest" description="Disordered" evidence="1">
    <location>
        <begin position="614"/>
        <end position="817"/>
    </location>
</feature>
<feature type="region of interest" description="Disordered" evidence="1">
    <location>
        <begin position="109"/>
        <end position="129"/>
    </location>
</feature>
<evidence type="ECO:0000313" key="5">
    <source>
        <dbReference type="Proteomes" id="UP001305779"/>
    </source>
</evidence>
<feature type="compositionally biased region" description="Polar residues" evidence="1">
    <location>
        <begin position="1"/>
        <end position="14"/>
    </location>
</feature>
<feature type="compositionally biased region" description="Polar residues" evidence="1">
    <location>
        <begin position="717"/>
        <end position="732"/>
    </location>
</feature>
<feature type="compositionally biased region" description="Polar residues" evidence="1">
    <location>
        <begin position="757"/>
        <end position="777"/>
    </location>
</feature>
<feature type="compositionally biased region" description="Basic and acidic residues" evidence="1">
    <location>
        <begin position="313"/>
        <end position="322"/>
    </location>
</feature>